<sequence>MSGVGGGADKGSAMLAFRPAAERTYPIPRQFDGTLASSESQ</sequence>
<reference evidence="2 3" key="1">
    <citation type="journal article" date="2019" name="Int. J. Syst. Evol. Microbiol.">
        <title>The Global Catalogue of Microorganisms (GCM) 10K type strain sequencing project: providing services to taxonomists for standard genome sequencing and annotation.</title>
        <authorList>
            <consortium name="The Broad Institute Genomics Platform"/>
            <consortium name="The Broad Institute Genome Sequencing Center for Infectious Disease"/>
            <person name="Wu L."/>
            <person name="Ma J."/>
        </authorList>
    </citation>
    <scope>NUCLEOTIDE SEQUENCE [LARGE SCALE GENOMIC DNA]</scope>
    <source>
        <strain evidence="2 3">YIM 94188</strain>
    </source>
</reference>
<organism evidence="2 3">
    <name type="scientific">Halopelagius fulvigenes</name>
    <dbReference type="NCBI Taxonomy" id="1198324"/>
    <lineage>
        <taxon>Archaea</taxon>
        <taxon>Methanobacteriati</taxon>
        <taxon>Methanobacteriota</taxon>
        <taxon>Stenosarchaea group</taxon>
        <taxon>Halobacteria</taxon>
        <taxon>Halobacteriales</taxon>
        <taxon>Haloferacaceae</taxon>
    </lineage>
</organism>
<dbReference type="EMBL" id="JBHSXH010000015">
    <property type="protein sequence ID" value="MFC6827215.1"/>
    <property type="molecule type" value="Genomic_DNA"/>
</dbReference>
<evidence type="ECO:0000313" key="3">
    <source>
        <dbReference type="Proteomes" id="UP001596408"/>
    </source>
</evidence>
<gene>
    <name evidence="2" type="ORF">ACFQEV_19745</name>
</gene>
<proteinExistence type="predicted"/>
<keyword evidence="3" id="KW-1185">Reference proteome</keyword>
<comment type="caution">
    <text evidence="2">The sequence shown here is derived from an EMBL/GenBank/DDBJ whole genome shotgun (WGS) entry which is preliminary data.</text>
</comment>
<accession>A0ABD5U804</accession>
<name>A0ABD5U804_9EURY</name>
<protein>
    <submittedName>
        <fullName evidence="2">Uncharacterized protein</fullName>
    </submittedName>
</protein>
<dbReference type="RefSeq" id="WP_379699795.1">
    <property type="nucleotide sequence ID" value="NZ_JBHSXH010000015.1"/>
</dbReference>
<dbReference type="AlphaFoldDB" id="A0ABD5U804"/>
<feature type="region of interest" description="Disordered" evidence="1">
    <location>
        <begin position="21"/>
        <end position="41"/>
    </location>
</feature>
<evidence type="ECO:0000256" key="1">
    <source>
        <dbReference type="SAM" id="MobiDB-lite"/>
    </source>
</evidence>
<dbReference type="Proteomes" id="UP001596408">
    <property type="component" value="Unassembled WGS sequence"/>
</dbReference>
<evidence type="ECO:0000313" key="2">
    <source>
        <dbReference type="EMBL" id="MFC6827215.1"/>
    </source>
</evidence>